<protein>
    <submittedName>
        <fullName evidence="4">Phage shock protein A homolog</fullName>
    </submittedName>
</protein>
<name>A0A380MVX5_9GAMM</name>
<feature type="compositionally biased region" description="Low complexity" evidence="3">
    <location>
        <begin position="179"/>
        <end position="190"/>
    </location>
</feature>
<keyword evidence="5" id="KW-1185">Reference proteome</keyword>
<organism evidence="4 5">
    <name type="scientific">Suttonella ornithocola</name>
    <dbReference type="NCBI Taxonomy" id="279832"/>
    <lineage>
        <taxon>Bacteria</taxon>
        <taxon>Pseudomonadati</taxon>
        <taxon>Pseudomonadota</taxon>
        <taxon>Gammaproteobacteria</taxon>
        <taxon>Cardiobacteriales</taxon>
        <taxon>Cardiobacteriaceae</taxon>
        <taxon>Suttonella</taxon>
    </lineage>
</organism>
<feature type="coiled-coil region" evidence="2">
    <location>
        <begin position="103"/>
        <end position="144"/>
    </location>
</feature>
<evidence type="ECO:0000313" key="4">
    <source>
        <dbReference type="EMBL" id="SUO96334.1"/>
    </source>
</evidence>
<accession>A0A380MVX5</accession>
<dbReference type="PANTHER" id="PTHR31088">
    <property type="entry name" value="MEMBRANE-ASSOCIATED PROTEIN VIPP1, CHLOROPLASTIC"/>
    <property type="match status" value="1"/>
</dbReference>
<dbReference type="Pfam" id="PF04012">
    <property type="entry name" value="PspA_IM30"/>
    <property type="match status" value="1"/>
</dbReference>
<evidence type="ECO:0000256" key="2">
    <source>
        <dbReference type="SAM" id="Coils"/>
    </source>
</evidence>
<dbReference type="Proteomes" id="UP000254601">
    <property type="component" value="Unassembled WGS sequence"/>
</dbReference>
<keyword evidence="2" id="KW-0175">Coiled coil</keyword>
<feature type="region of interest" description="Disordered" evidence="3">
    <location>
        <begin position="179"/>
        <end position="200"/>
    </location>
</feature>
<reference evidence="4 5" key="1">
    <citation type="submission" date="2018-06" db="EMBL/GenBank/DDBJ databases">
        <authorList>
            <consortium name="Pathogen Informatics"/>
            <person name="Doyle S."/>
        </authorList>
    </citation>
    <scope>NUCLEOTIDE SEQUENCE [LARGE SCALE GENOMIC DNA]</scope>
    <source>
        <strain evidence="4 5">NCTC13337</strain>
    </source>
</reference>
<gene>
    <name evidence="4" type="ORF">NCTC13337_01812</name>
</gene>
<evidence type="ECO:0000313" key="5">
    <source>
        <dbReference type="Proteomes" id="UP000254601"/>
    </source>
</evidence>
<sequence>MNIWEKLLTALRGGVNEAGEKLVDSQALRILEQELRDASSAFDRAKQSLVEVMAQQKVAEQALSATEQQIQEYEGYALQALEKENEALAHEVAGKIAYLEEKRANEQQQANHYQQCAEQLRQDIRDTDLRLQQMRQQLDTVKATESVQQAQRLIAERFGQSQNKLHSAMESLARIQAKQQHQAAKHQAQAELSQNESASLEAKLKAAGIKPSNSADAVLARLKAKKEN</sequence>
<dbReference type="RefSeq" id="WP_072577166.1">
    <property type="nucleotide sequence ID" value="NZ_LWHB01000139.1"/>
</dbReference>
<dbReference type="OrthoDB" id="8844617at2"/>
<evidence type="ECO:0000256" key="3">
    <source>
        <dbReference type="SAM" id="MobiDB-lite"/>
    </source>
</evidence>
<comment type="similarity">
    <text evidence="1">Belongs to the PspA/Vipp/IM30 family.</text>
</comment>
<dbReference type="PANTHER" id="PTHR31088:SF9">
    <property type="entry name" value="PHAGE SHOCK PROTEIN A"/>
    <property type="match status" value="1"/>
</dbReference>
<dbReference type="EMBL" id="UHIC01000001">
    <property type="protein sequence ID" value="SUO96334.1"/>
    <property type="molecule type" value="Genomic_DNA"/>
</dbReference>
<dbReference type="AlphaFoldDB" id="A0A380MVX5"/>
<dbReference type="InterPro" id="IPR007157">
    <property type="entry name" value="PspA_VIPP1"/>
</dbReference>
<proteinExistence type="inferred from homology"/>
<evidence type="ECO:0000256" key="1">
    <source>
        <dbReference type="ARBA" id="ARBA00043985"/>
    </source>
</evidence>